<evidence type="ECO:0000259" key="7">
    <source>
        <dbReference type="Pfam" id="PF04024"/>
    </source>
</evidence>
<dbReference type="EMBL" id="DRHL01000050">
    <property type="protein sequence ID" value="HEB13526.1"/>
    <property type="molecule type" value="Genomic_DNA"/>
</dbReference>
<evidence type="ECO:0000313" key="8">
    <source>
        <dbReference type="EMBL" id="HEB13526.1"/>
    </source>
</evidence>
<reference evidence="8" key="1">
    <citation type="journal article" date="2020" name="mSystems">
        <title>Genome- and Community-Level Interaction Insights into Carbon Utilization and Element Cycling Functions of Hydrothermarchaeota in Hydrothermal Sediment.</title>
        <authorList>
            <person name="Zhou Z."/>
            <person name="Liu Y."/>
            <person name="Xu W."/>
            <person name="Pan J."/>
            <person name="Luo Z.H."/>
            <person name="Li M."/>
        </authorList>
    </citation>
    <scope>NUCLEOTIDE SEQUENCE [LARGE SCALE GENOMIC DNA]</scope>
    <source>
        <strain evidence="8">HyVt-369</strain>
    </source>
</reference>
<feature type="transmembrane region" description="Helical" evidence="6">
    <location>
        <begin position="12"/>
        <end position="30"/>
    </location>
</feature>
<organism evidence="8">
    <name type="scientific">candidate division CPR3 bacterium</name>
    <dbReference type="NCBI Taxonomy" id="2268181"/>
    <lineage>
        <taxon>Bacteria</taxon>
        <taxon>Bacteria division CPR3</taxon>
    </lineage>
</organism>
<dbReference type="AlphaFoldDB" id="A0A7C1NLQ6"/>
<evidence type="ECO:0000256" key="6">
    <source>
        <dbReference type="SAM" id="Phobius"/>
    </source>
</evidence>
<feature type="domain" description="Phage shock protein PspC N-terminal" evidence="7">
    <location>
        <begin position="2"/>
        <end position="60"/>
    </location>
</feature>
<keyword evidence="4 6" id="KW-1133">Transmembrane helix</keyword>
<protein>
    <submittedName>
        <fullName evidence="8">PspC domain-containing protein</fullName>
    </submittedName>
</protein>
<dbReference type="Pfam" id="PF04024">
    <property type="entry name" value="PspC"/>
    <property type="match status" value="1"/>
</dbReference>
<evidence type="ECO:0000256" key="2">
    <source>
        <dbReference type="ARBA" id="ARBA00022475"/>
    </source>
</evidence>
<dbReference type="InterPro" id="IPR052027">
    <property type="entry name" value="PspC"/>
</dbReference>
<dbReference type="InterPro" id="IPR007168">
    <property type="entry name" value="Phageshock_PspC_N"/>
</dbReference>
<sequence>MKKLYRSKENRIFAGVVGGLGEYFSVDPVALRMGWIFILVFTGFAPGIVAYIISIFIIPERKED</sequence>
<feature type="transmembrane region" description="Helical" evidence="6">
    <location>
        <begin position="36"/>
        <end position="58"/>
    </location>
</feature>
<evidence type="ECO:0000256" key="3">
    <source>
        <dbReference type="ARBA" id="ARBA00022692"/>
    </source>
</evidence>
<keyword evidence="2" id="KW-1003">Cell membrane</keyword>
<evidence type="ECO:0000256" key="4">
    <source>
        <dbReference type="ARBA" id="ARBA00022989"/>
    </source>
</evidence>
<comment type="caution">
    <text evidence="8">The sequence shown here is derived from an EMBL/GenBank/DDBJ whole genome shotgun (WGS) entry which is preliminary data.</text>
</comment>
<dbReference type="PANTHER" id="PTHR33885">
    <property type="entry name" value="PHAGE SHOCK PROTEIN C"/>
    <property type="match status" value="1"/>
</dbReference>
<name>A0A7C1NLQ6_UNCC3</name>
<accession>A0A7C1NLQ6</accession>
<evidence type="ECO:0000256" key="1">
    <source>
        <dbReference type="ARBA" id="ARBA00004162"/>
    </source>
</evidence>
<keyword evidence="3 6" id="KW-0812">Transmembrane</keyword>
<proteinExistence type="predicted"/>
<dbReference type="Proteomes" id="UP000885695">
    <property type="component" value="Unassembled WGS sequence"/>
</dbReference>
<dbReference type="PANTHER" id="PTHR33885:SF3">
    <property type="entry name" value="PHAGE SHOCK PROTEIN C"/>
    <property type="match status" value="1"/>
</dbReference>
<keyword evidence="5 6" id="KW-0472">Membrane</keyword>
<evidence type="ECO:0000256" key="5">
    <source>
        <dbReference type="ARBA" id="ARBA00023136"/>
    </source>
</evidence>
<dbReference type="GO" id="GO:0005886">
    <property type="term" value="C:plasma membrane"/>
    <property type="evidence" value="ECO:0007669"/>
    <property type="project" value="UniProtKB-SubCell"/>
</dbReference>
<gene>
    <name evidence="8" type="ORF">ENI13_00940</name>
</gene>
<comment type="subcellular location">
    <subcellularLocation>
        <location evidence="1">Cell membrane</location>
        <topology evidence="1">Single-pass membrane protein</topology>
    </subcellularLocation>
</comment>